<dbReference type="InterPro" id="IPR004245">
    <property type="entry name" value="DUF229"/>
</dbReference>
<comment type="caution">
    <text evidence="1">The sequence shown here is derived from an EMBL/GenBank/DDBJ whole genome shotgun (WGS) entry which is preliminary data.</text>
</comment>
<proteinExistence type="predicted"/>
<dbReference type="CDD" id="cd16021">
    <property type="entry name" value="ALP_like"/>
    <property type="match status" value="1"/>
</dbReference>
<sequence>DYFVYTPTCHMPAINPFARDALGIFKKAAYKSCDKSKDLISVHYDDNQRLYSLHMNVANISCCYKSILRYEQETKAEKSYKLAACVELSQDFVLPRNVDGIITNCRKLNSSRIEQKDGFHFVQAKSSNLTKSSTNSSFDEERRPSVLLWGIDSLSRMNFQRTMPQMYKYLRDENWYELRGYNKMGDNTYPNLMAVLTGFNNSRAWSVCQPRALRGLSNCPMVWKEYKQHGYFTAYAEDWAWGATFNFNKKGFVNPPTDYYARTLMLAIEKELRKQVASNIPYCVGRRHYAEYVYDAALQFTKVYRNESSFGMFWTNSFSHNDFAMPSSMDARMLQYMQALKQSGVLDNSIIVFFSDHGMRFGRLRALKSGYLEERMPLLYIWLPQWFQTRYPQFAENLRRNRNRLTSPYDIHATLRHLLQLDTSQAQLPHPEGCPSCHSVFHEVNVSRTCREAGIDDHWCTCSVMLNVSQSDTVIEEAATQLVNATNDYISRHDQGKLCQRLKLSRVLSAQRINKAIGKDFELFLIRYEVATKRAKANFEATVAWSKTKRRIKIEVPEISRLDEYNNLAQCMSDATVRKYCIC</sequence>
<accession>A0AAD4K9G5</accession>
<gene>
    <name evidence="1" type="ORF">KR093_000308</name>
</gene>
<dbReference type="InterPro" id="IPR017850">
    <property type="entry name" value="Alkaline_phosphatase_core_sf"/>
</dbReference>
<reference evidence="1" key="1">
    <citation type="journal article" date="2021" name="Mol. Ecol. Resour.">
        <title>Phylogenomic analyses of the genus Drosophila reveals genomic signals of climate adaptation.</title>
        <authorList>
            <person name="Li F."/>
            <person name="Rane R.V."/>
            <person name="Luria V."/>
            <person name="Xiong Z."/>
            <person name="Chen J."/>
            <person name="Li Z."/>
            <person name="Catullo R.A."/>
            <person name="Griffin P.C."/>
            <person name="Schiffer M."/>
            <person name="Pearce S."/>
            <person name="Lee S.F."/>
            <person name="McElroy K."/>
            <person name="Stocker A."/>
            <person name="Shirriffs J."/>
            <person name="Cockerell F."/>
            <person name="Coppin C."/>
            <person name="Sgro C.M."/>
            <person name="Karger A."/>
            <person name="Cain J.W."/>
            <person name="Weber J.A."/>
            <person name="Santpere G."/>
            <person name="Kirschner M.W."/>
            <person name="Hoffmann A.A."/>
            <person name="Oakeshott J.G."/>
            <person name="Zhang G."/>
        </authorList>
    </citation>
    <scope>NUCLEOTIDE SEQUENCE</scope>
    <source>
        <strain evidence="1">BGI-SZ-2011g</strain>
    </source>
</reference>
<evidence type="ECO:0000313" key="1">
    <source>
        <dbReference type="EMBL" id="KAH8381238.1"/>
    </source>
</evidence>
<protein>
    <submittedName>
        <fullName evidence="1">Uncharacterized protein</fullName>
    </submittedName>
</protein>
<dbReference type="Proteomes" id="UP001200034">
    <property type="component" value="Unassembled WGS sequence"/>
</dbReference>
<dbReference type="Pfam" id="PF02995">
    <property type="entry name" value="DUF229"/>
    <property type="match status" value="1"/>
</dbReference>
<keyword evidence="2" id="KW-1185">Reference proteome</keyword>
<organism evidence="1 2">
    <name type="scientific">Drosophila rubida</name>
    <dbReference type="NCBI Taxonomy" id="30044"/>
    <lineage>
        <taxon>Eukaryota</taxon>
        <taxon>Metazoa</taxon>
        <taxon>Ecdysozoa</taxon>
        <taxon>Arthropoda</taxon>
        <taxon>Hexapoda</taxon>
        <taxon>Insecta</taxon>
        <taxon>Pterygota</taxon>
        <taxon>Neoptera</taxon>
        <taxon>Endopterygota</taxon>
        <taxon>Diptera</taxon>
        <taxon>Brachycera</taxon>
        <taxon>Muscomorpha</taxon>
        <taxon>Ephydroidea</taxon>
        <taxon>Drosophilidae</taxon>
        <taxon>Drosophila</taxon>
    </lineage>
</organism>
<name>A0AAD4K9G5_9MUSC</name>
<dbReference type="GO" id="GO:0005615">
    <property type="term" value="C:extracellular space"/>
    <property type="evidence" value="ECO:0007669"/>
    <property type="project" value="TreeGrafter"/>
</dbReference>
<evidence type="ECO:0000313" key="2">
    <source>
        <dbReference type="Proteomes" id="UP001200034"/>
    </source>
</evidence>
<dbReference type="Gene3D" id="3.40.720.10">
    <property type="entry name" value="Alkaline Phosphatase, subunit A"/>
    <property type="match status" value="1"/>
</dbReference>
<dbReference type="AlphaFoldDB" id="A0AAD4K9G5"/>
<feature type="non-terminal residue" evidence="1">
    <location>
        <position position="583"/>
    </location>
</feature>
<dbReference type="PANTHER" id="PTHR10974:SF9">
    <property type="entry name" value="DUF229 DOMAIN CONTAINING PROTEIN-RELATED"/>
    <property type="match status" value="1"/>
</dbReference>
<dbReference type="FunFam" id="3.40.720.10:FF:000017">
    <property type="entry name" value="Predicted protein"/>
    <property type="match status" value="1"/>
</dbReference>
<dbReference type="SUPFAM" id="SSF53649">
    <property type="entry name" value="Alkaline phosphatase-like"/>
    <property type="match status" value="1"/>
</dbReference>
<feature type="non-terminal residue" evidence="1">
    <location>
        <position position="1"/>
    </location>
</feature>
<dbReference type="EMBL" id="JAJJHW010000824">
    <property type="protein sequence ID" value="KAH8381238.1"/>
    <property type="molecule type" value="Genomic_DNA"/>
</dbReference>
<dbReference type="PANTHER" id="PTHR10974">
    <property type="entry name" value="FI08016P-RELATED"/>
    <property type="match status" value="1"/>
</dbReference>